<evidence type="ECO:0000313" key="1">
    <source>
        <dbReference type="EMBL" id="KIK33598.1"/>
    </source>
</evidence>
<gene>
    <name evidence="1" type="ORF">CY34DRAFT_813504</name>
</gene>
<keyword evidence="2" id="KW-1185">Reference proteome</keyword>
<evidence type="ECO:0000313" key="2">
    <source>
        <dbReference type="Proteomes" id="UP000054485"/>
    </source>
</evidence>
<accession>A0A0D0ANM5</accession>
<dbReference type="AlphaFoldDB" id="A0A0D0ANM5"/>
<dbReference type="Proteomes" id="UP000054485">
    <property type="component" value="Unassembled WGS sequence"/>
</dbReference>
<proteinExistence type="predicted"/>
<dbReference type="EMBL" id="KN835908">
    <property type="protein sequence ID" value="KIK33598.1"/>
    <property type="molecule type" value="Genomic_DNA"/>
</dbReference>
<protein>
    <submittedName>
        <fullName evidence="1">Uncharacterized protein</fullName>
    </submittedName>
</protein>
<reference evidence="2" key="2">
    <citation type="submission" date="2015-01" db="EMBL/GenBank/DDBJ databases">
        <title>Evolutionary Origins and Diversification of the Mycorrhizal Mutualists.</title>
        <authorList>
            <consortium name="DOE Joint Genome Institute"/>
            <consortium name="Mycorrhizal Genomics Consortium"/>
            <person name="Kohler A."/>
            <person name="Kuo A."/>
            <person name="Nagy L.G."/>
            <person name="Floudas D."/>
            <person name="Copeland A."/>
            <person name="Barry K.W."/>
            <person name="Cichocki N."/>
            <person name="Veneault-Fourrey C."/>
            <person name="LaButti K."/>
            <person name="Lindquist E.A."/>
            <person name="Lipzen A."/>
            <person name="Lundell T."/>
            <person name="Morin E."/>
            <person name="Murat C."/>
            <person name="Riley R."/>
            <person name="Ohm R."/>
            <person name="Sun H."/>
            <person name="Tunlid A."/>
            <person name="Henrissat B."/>
            <person name="Grigoriev I.V."/>
            <person name="Hibbett D.S."/>
            <person name="Martin F."/>
        </authorList>
    </citation>
    <scope>NUCLEOTIDE SEQUENCE [LARGE SCALE GENOMIC DNA]</scope>
    <source>
        <strain evidence="2">UH-Slu-Lm8-n1</strain>
    </source>
</reference>
<dbReference type="InParanoid" id="A0A0D0ANM5"/>
<organism evidence="1 2">
    <name type="scientific">Suillus luteus UH-Slu-Lm8-n1</name>
    <dbReference type="NCBI Taxonomy" id="930992"/>
    <lineage>
        <taxon>Eukaryota</taxon>
        <taxon>Fungi</taxon>
        <taxon>Dikarya</taxon>
        <taxon>Basidiomycota</taxon>
        <taxon>Agaricomycotina</taxon>
        <taxon>Agaricomycetes</taxon>
        <taxon>Agaricomycetidae</taxon>
        <taxon>Boletales</taxon>
        <taxon>Suillineae</taxon>
        <taxon>Suillaceae</taxon>
        <taxon>Suillus</taxon>
    </lineage>
</organism>
<feature type="non-terminal residue" evidence="1">
    <location>
        <position position="59"/>
    </location>
</feature>
<dbReference type="OrthoDB" id="10368722at2759"/>
<name>A0A0D0ANM5_9AGAM</name>
<dbReference type="HOGENOM" id="CLU_2980651_0_0_1"/>
<reference evidence="1 2" key="1">
    <citation type="submission" date="2014-04" db="EMBL/GenBank/DDBJ databases">
        <authorList>
            <consortium name="DOE Joint Genome Institute"/>
            <person name="Kuo A."/>
            <person name="Ruytinx J."/>
            <person name="Rineau F."/>
            <person name="Colpaert J."/>
            <person name="Kohler A."/>
            <person name="Nagy L.G."/>
            <person name="Floudas D."/>
            <person name="Copeland A."/>
            <person name="Barry K.W."/>
            <person name="Cichocki N."/>
            <person name="Veneault-Fourrey C."/>
            <person name="LaButti K."/>
            <person name="Lindquist E.A."/>
            <person name="Lipzen A."/>
            <person name="Lundell T."/>
            <person name="Morin E."/>
            <person name="Murat C."/>
            <person name="Sun H."/>
            <person name="Tunlid A."/>
            <person name="Henrissat B."/>
            <person name="Grigoriev I.V."/>
            <person name="Hibbett D.S."/>
            <person name="Martin F."/>
            <person name="Nordberg H.P."/>
            <person name="Cantor M.N."/>
            <person name="Hua S.X."/>
        </authorList>
    </citation>
    <scope>NUCLEOTIDE SEQUENCE [LARGE SCALE GENOMIC DNA]</scope>
    <source>
        <strain evidence="1 2">UH-Slu-Lm8-n1</strain>
    </source>
</reference>
<sequence>MMQGVMYIHVIDIKPRLVRSMRLRLKTSPLTDVPRGVADPKVIWNHQAISQVPRGRRVK</sequence>